<comment type="caution">
    <text evidence="5">The sequence shown here is derived from an EMBL/GenBank/DDBJ whole genome shotgun (WGS) entry which is preliminary data.</text>
</comment>
<evidence type="ECO:0000259" key="4">
    <source>
        <dbReference type="PROSITE" id="PS50968"/>
    </source>
</evidence>
<keyword evidence="6" id="KW-1185">Reference proteome</keyword>
<dbReference type="RefSeq" id="WP_167016306.1">
    <property type="nucleotide sequence ID" value="NZ_VWXF01000007.1"/>
</dbReference>
<gene>
    <name evidence="3 5" type="primary">gcvH</name>
    <name evidence="5" type="ORF">F3J40_16470</name>
</gene>
<reference evidence="5 6" key="1">
    <citation type="journal article" date="2019" name="bioRxiv">
        <title>Bacteria contribute to plant secondary compound degradation in a generalist herbivore system.</title>
        <authorList>
            <person name="Francoeur C.B."/>
            <person name="Khadempour L."/>
            <person name="Moreira-Soto R.D."/>
            <person name="Gotting K."/>
            <person name="Book A.J."/>
            <person name="Pinto-Tomas A.A."/>
            <person name="Keefover-Ring K."/>
            <person name="Currie C.R."/>
        </authorList>
    </citation>
    <scope>NUCLEOTIDE SEQUENCE [LARGE SCALE GENOMIC DNA]</scope>
    <source>
        <strain evidence="5">Acro-835</strain>
    </source>
</reference>
<dbReference type="SUPFAM" id="SSF51230">
    <property type="entry name" value="Single hybrid motif"/>
    <property type="match status" value="1"/>
</dbReference>
<comment type="cofactor">
    <cofactor evidence="3">
        <name>(R)-lipoate</name>
        <dbReference type="ChEBI" id="CHEBI:83088"/>
    </cofactor>
    <text evidence="3">Binds 1 lipoyl cofactor covalently.</text>
</comment>
<dbReference type="InterPro" id="IPR000089">
    <property type="entry name" value="Biotin_lipoyl"/>
</dbReference>
<accession>A0ABX0RCU3</accession>
<dbReference type="PROSITE" id="PS00189">
    <property type="entry name" value="LIPOYL"/>
    <property type="match status" value="1"/>
</dbReference>
<protein>
    <recommendedName>
        <fullName evidence="3">Glycine cleavage system H protein</fullName>
    </recommendedName>
</protein>
<dbReference type="InterPro" id="IPR003016">
    <property type="entry name" value="2-oxoA_DH_lipoyl-BS"/>
</dbReference>
<feature type="domain" description="Lipoyl-binding" evidence="4">
    <location>
        <begin position="24"/>
        <end position="106"/>
    </location>
</feature>
<dbReference type="InterPro" id="IPR033753">
    <property type="entry name" value="GCV_H/Fam206"/>
</dbReference>
<evidence type="ECO:0000313" key="5">
    <source>
        <dbReference type="EMBL" id="NIF23181.1"/>
    </source>
</evidence>
<sequence>MSNVPGDLKYTEEHEWVRKEADGTLTVGITDHAQQLLGDVVYLNFETLGKKLQAGDLVCEVESVKAVSDIFLPVSGEILEKNEDMDTDPNLINEEPYGDGWIFKLKPDDAASFDGLMSAEDYKKLVDAAEA</sequence>
<comment type="similarity">
    <text evidence="1 3">Belongs to the GcvH family.</text>
</comment>
<organism evidence="5 6">
    <name type="scientific">Candidatus Pantoea multigeneris</name>
    <dbReference type="NCBI Taxonomy" id="2608357"/>
    <lineage>
        <taxon>Bacteria</taxon>
        <taxon>Pseudomonadati</taxon>
        <taxon>Pseudomonadota</taxon>
        <taxon>Gammaproteobacteria</taxon>
        <taxon>Enterobacterales</taxon>
        <taxon>Erwiniaceae</taxon>
        <taxon>Pantoea</taxon>
    </lineage>
</organism>
<dbReference type="Gene3D" id="2.40.50.100">
    <property type="match status" value="1"/>
</dbReference>
<comment type="function">
    <text evidence="3">The glycine cleavage system catalyzes the degradation of glycine. The H protein shuttles the methylamine group of glycine from the P protein to the T protein.</text>
</comment>
<name>A0ABX0RCU3_9GAMM</name>
<comment type="subunit">
    <text evidence="3">The glycine cleavage system is composed of four proteins: P, T, L and H.</text>
</comment>
<dbReference type="InterPro" id="IPR011053">
    <property type="entry name" value="Single_hybrid_motif"/>
</dbReference>
<dbReference type="PANTHER" id="PTHR11715:SF3">
    <property type="entry name" value="GLYCINE CLEAVAGE SYSTEM H PROTEIN-RELATED"/>
    <property type="match status" value="1"/>
</dbReference>
<dbReference type="PROSITE" id="PS50968">
    <property type="entry name" value="BIOTINYL_LIPOYL"/>
    <property type="match status" value="1"/>
</dbReference>
<evidence type="ECO:0000256" key="1">
    <source>
        <dbReference type="ARBA" id="ARBA00009249"/>
    </source>
</evidence>
<dbReference type="EMBL" id="VWXF01000007">
    <property type="protein sequence ID" value="NIF23181.1"/>
    <property type="molecule type" value="Genomic_DNA"/>
</dbReference>
<evidence type="ECO:0000256" key="3">
    <source>
        <dbReference type="HAMAP-Rule" id="MF_00272"/>
    </source>
</evidence>
<dbReference type="HAMAP" id="MF_00272">
    <property type="entry name" value="GcvH"/>
    <property type="match status" value="1"/>
</dbReference>
<dbReference type="Proteomes" id="UP001515683">
    <property type="component" value="Unassembled WGS sequence"/>
</dbReference>
<feature type="modified residue" description="N6-lipoyllysine" evidence="3">
    <location>
        <position position="65"/>
    </location>
</feature>
<proteinExistence type="inferred from homology"/>
<dbReference type="CDD" id="cd06848">
    <property type="entry name" value="GCS_H"/>
    <property type="match status" value="1"/>
</dbReference>
<dbReference type="InterPro" id="IPR017453">
    <property type="entry name" value="GCV_H_sub"/>
</dbReference>
<dbReference type="InterPro" id="IPR002930">
    <property type="entry name" value="GCV_H"/>
</dbReference>
<dbReference type="Pfam" id="PF01597">
    <property type="entry name" value="GCV_H"/>
    <property type="match status" value="1"/>
</dbReference>
<dbReference type="PANTHER" id="PTHR11715">
    <property type="entry name" value="GLYCINE CLEAVAGE SYSTEM H PROTEIN"/>
    <property type="match status" value="1"/>
</dbReference>
<dbReference type="NCBIfam" id="NF002270">
    <property type="entry name" value="PRK01202.1"/>
    <property type="match status" value="1"/>
</dbReference>
<dbReference type="NCBIfam" id="TIGR00527">
    <property type="entry name" value="gcvH"/>
    <property type="match status" value="1"/>
</dbReference>
<evidence type="ECO:0000313" key="6">
    <source>
        <dbReference type="Proteomes" id="UP001515683"/>
    </source>
</evidence>
<keyword evidence="2 3" id="KW-0450">Lipoyl</keyword>
<evidence type="ECO:0000256" key="2">
    <source>
        <dbReference type="ARBA" id="ARBA00022823"/>
    </source>
</evidence>